<organism evidence="1 2">
    <name type="scientific">Pisum sativum</name>
    <name type="common">Garden pea</name>
    <name type="synonym">Lathyrus oleraceus</name>
    <dbReference type="NCBI Taxonomy" id="3888"/>
    <lineage>
        <taxon>Eukaryota</taxon>
        <taxon>Viridiplantae</taxon>
        <taxon>Streptophyta</taxon>
        <taxon>Embryophyta</taxon>
        <taxon>Tracheophyta</taxon>
        <taxon>Spermatophyta</taxon>
        <taxon>Magnoliopsida</taxon>
        <taxon>eudicotyledons</taxon>
        <taxon>Gunneridae</taxon>
        <taxon>Pentapetalae</taxon>
        <taxon>rosids</taxon>
        <taxon>fabids</taxon>
        <taxon>Fabales</taxon>
        <taxon>Fabaceae</taxon>
        <taxon>Papilionoideae</taxon>
        <taxon>50 kb inversion clade</taxon>
        <taxon>NPAAA clade</taxon>
        <taxon>Hologalegina</taxon>
        <taxon>IRL clade</taxon>
        <taxon>Fabeae</taxon>
        <taxon>Lathyrus</taxon>
    </lineage>
</organism>
<evidence type="ECO:0000313" key="1">
    <source>
        <dbReference type="EMBL" id="KAI5382811.1"/>
    </source>
</evidence>
<gene>
    <name evidence="1" type="ORF">KIW84_070286</name>
</gene>
<dbReference type="PANTHER" id="PTHR35317">
    <property type="entry name" value="OS04G0629600 PROTEIN"/>
    <property type="match status" value="1"/>
</dbReference>
<dbReference type="Proteomes" id="UP001058974">
    <property type="component" value="Chromosome 7"/>
</dbReference>
<comment type="caution">
    <text evidence="1">The sequence shown here is derived from an EMBL/GenBank/DDBJ whole genome shotgun (WGS) entry which is preliminary data.</text>
</comment>
<proteinExistence type="predicted"/>
<name>A0A9D4VFX2_PEA</name>
<accession>A0A9D4VFX2</accession>
<evidence type="ECO:0008006" key="3">
    <source>
        <dbReference type="Google" id="ProtNLM"/>
    </source>
</evidence>
<reference evidence="1 2" key="1">
    <citation type="journal article" date="2022" name="Nat. Genet.">
        <title>Improved pea reference genome and pan-genome highlight genomic features and evolutionary characteristics.</title>
        <authorList>
            <person name="Yang T."/>
            <person name="Liu R."/>
            <person name="Luo Y."/>
            <person name="Hu S."/>
            <person name="Wang D."/>
            <person name="Wang C."/>
            <person name="Pandey M.K."/>
            <person name="Ge S."/>
            <person name="Xu Q."/>
            <person name="Li N."/>
            <person name="Li G."/>
            <person name="Huang Y."/>
            <person name="Saxena R.K."/>
            <person name="Ji Y."/>
            <person name="Li M."/>
            <person name="Yan X."/>
            <person name="He Y."/>
            <person name="Liu Y."/>
            <person name="Wang X."/>
            <person name="Xiang C."/>
            <person name="Varshney R.K."/>
            <person name="Ding H."/>
            <person name="Gao S."/>
            <person name="Zong X."/>
        </authorList>
    </citation>
    <scope>NUCLEOTIDE SEQUENCE [LARGE SCALE GENOMIC DNA]</scope>
    <source>
        <strain evidence="1 2">cv. Zhongwan 6</strain>
    </source>
</reference>
<sequence>MSTKSSNFVQPAIPKFDGHYDHWAMLMENFLRSKEYWHLVEAGIPTIDDGVQSAEAERKSIEDHKIKDLKVKSYLFQSIERSNMETILDKGSSKSIWDSMKQNLVSGKIIVSKDVNFEEDKGWNWGRTAEEVKRDMLACEADSNQDTTTSISSDSSNKDTPVLAKRRIRKVPNYLQDYETGEELFEDENYFAMFTSHEDPNSFEEAERYEK</sequence>
<evidence type="ECO:0000313" key="2">
    <source>
        <dbReference type="Proteomes" id="UP001058974"/>
    </source>
</evidence>
<dbReference type="PANTHER" id="PTHR35317:SF27">
    <property type="entry name" value="RETROVIRUS-RELATED POL POLYPROTEIN FROM TRANSPOSON TNT 1-94"/>
    <property type="match status" value="1"/>
</dbReference>
<dbReference type="EMBL" id="JAMSHJ010000007">
    <property type="protein sequence ID" value="KAI5382811.1"/>
    <property type="molecule type" value="Genomic_DNA"/>
</dbReference>
<keyword evidence="2" id="KW-1185">Reference proteome</keyword>
<dbReference type="Gramene" id="Psat07G0028600-T1">
    <property type="protein sequence ID" value="KAI5382811.1"/>
    <property type="gene ID" value="KIW84_070286"/>
</dbReference>
<dbReference type="AlphaFoldDB" id="A0A9D4VFX2"/>
<protein>
    <recommendedName>
        <fullName evidence="3">Retrovirus-related Pol polyprotein from transposon TNT 1-94</fullName>
    </recommendedName>
</protein>